<comment type="caution">
    <text evidence="1">The sequence shown here is derived from an EMBL/GenBank/DDBJ whole genome shotgun (WGS) entry which is preliminary data.</text>
</comment>
<keyword evidence="2" id="KW-1185">Reference proteome</keyword>
<dbReference type="Proteomes" id="UP000193920">
    <property type="component" value="Unassembled WGS sequence"/>
</dbReference>
<dbReference type="AlphaFoldDB" id="A0A1Y2C5X1"/>
<gene>
    <name evidence="1" type="ORF">LY90DRAFT_703865</name>
</gene>
<protein>
    <submittedName>
        <fullName evidence="1">Uncharacterized protein</fullName>
    </submittedName>
</protein>
<proteinExistence type="predicted"/>
<organism evidence="1 2">
    <name type="scientific">Neocallimastix californiae</name>
    <dbReference type="NCBI Taxonomy" id="1754190"/>
    <lineage>
        <taxon>Eukaryota</taxon>
        <taxon>Fungi</taxon>
        <taxon>Fungi incertae sedis</taxon>
        <taxon>Chytridiomycota</taxon>
        <taxon>Chytridiomycota incertae sedis</taxon>
        <taxon>Neocallimastigomycetes</taxon>
        <taxon>Neocallimastigales</taxon>
        <taxon>Neocallimastigaceae</taxon>
        <taxon>Neocallimastix</taxon>
    </lineage>
</organism>
<name>A0A1Y2C5X1_9FUNG</name>
<evidence type="ECO:0000313" key="2">
    <source>
        <dbReference type="Proteomes" id="UP000193920"/>
    </source>
</evidence>
<evidence type="ECO:0000313" key="1">
    <source>
        <dbReference type="EMBL" id="ORY42431.1"/>
    </source>
</evidence>
<sequence>MKLGKSSKVAIKIKNETKMKKEKERKMMTIGKPVRLNIKFNDIRNMNGKVYQLGLRIGSKNTTTMKKLKQAFKSLKFEESIKLKISNISTNM</sequence>
<reference evidence="1 2" key="1">
    <citation type="submission" date="2016-08" db="EMBL/GenBank/DDBJ databases">
        <title>A Parts List for Fungal Cellulosomes Revealed by Comparative Genomics.</title>
        <authorList>
            <consortium name="DOE Joint Genome Institute"/>
            <person name="Haitjema C.H."/>
            <person name="Gilmore S.P."/>
            <person name="Henske J.K."/>
            <person name="Solomon K.V."/>
            <person name="De Groot R."/>
            <person name="Kuo A."/>
            <person name="Mondo S.J."/>
            <person name="Salamov A.A."/>
            <person name="Labutti K."/>
            <person name="Zhao Z."/>
            <person name="Chiniquy J."/>
            <person name="Barry K."/>
            <person name="Brewer H.M."/>
            <person name="Purvine S.O."/>
            <person name="Wright A.T."/>
            <person name="Boxma B."/>
            <person name="Van Alen T."/>
            <person name="Hackstein J.H."/>
            <person name="Baker S.E."/>
            <person name="Grigoriev I.V."/>
            <person name="O'Malley M.A."/>
        </authorList>
    </citation>
    <scope>NUCLEOTIDE SEQUENCE [LARGE SCALE GENOMIC DNA]</scope>
    <source>
        <strain evidence="1 2">G1</strain>
    </source>
</reference>
<accession>A0A1Y2C5X1</accession>
<dbReference type="EMBL" id="MCOG01000120">
    <property type="protein sequence ID" value="ORY42431.1"/>
    <property type="molecule type" value="Genomic_DNA"/>
</dbReference>